<dbReference type="Proteomes" id="UP001205105">
    <property type="component" value="Unassembled WGS sequence"/>
</dbReference>
<keyword evidence="2" id="KW-0433">Leucine-rich repeat</keyword>
<evidence type="ECO:0000256" key="2">
    <source>
        <dbReference type="ARBA" id="ARBA00022614"/>
    </source>
</evidence>
<keyword evidence="5" id="KW-1185">Reference proteome</keyword>
<accession>A0AAD5H6V3</accession>
<name>A0AAD5H6V3_9CHLO</name>
<dbReference type="PANTHER" id="PTHR45752:SF187">
    <property type="entry name" value="LEUCINE-RICH REPEAT AND IQ DOMAIN-CONTAINING PROTEIN 4"/>
    <property type="match status" value="1"/>
</dbReference>
<sequence>MAAPTEPSAARRSAQPVGLLALPTTCLEKVLQLALFDEEDDSRLVQASFGDHNDGAAVVFGLPAGISAEPVLACKALWQAAAPLLHRWARVRGAKDAPASAIEEPLRAYSTMLRQLELFDQHRWPAGVSLASCLALAPQHLQALRTPANPGTQLSRFTALQALSLTASEPWPPWPPSLHQLTVCCQTDLTDSLLDSLEPLHQLSALQLECEDVQTIPQSEALSRLPLRTLRIALSAGVDPPMEAELPAFNLGLELLFVSGPDIWGVDVLADLQLIGSGSWLGQVRHLTMLRVLLDDPPPALECPNLESLHIAQCSEHWFTPDVLSKLTGLTRLVVECNGVEGLDLHPLQQLQELSIVAEGLTDLPPGISQLSGLTALDVSWNRLAALPAGPYLSSLRRLSLAHNAFQSVPAELVAATALEVLDLTGCSSLGPGMHALAVLAQDDLQLAARLQSALRRRPADRPASLDTTSGLVLAQPLYPVLDYWAQHDADMAAA</sequence>
<comment type="caution">
    <text evidence="4">The sequence shown here is derived from an EMBL/GenBank/DDBJ whole genome shotgun (WGS) entry which is preliminary data.</text>
</comment>
<dbReference type="InterPro" id="IPR003591">
    <property type="entry name" value="Leu-rich_rpt_typical-subtyp"/>
</dbReference>
<proteinExistence type="predicted"/>
<evidence type="ECO:0000256" key="3">
    <source>
        <dbReference type="ARBA" id="ARBA00022737"/>
    </source>
</evidence>
<dbReference type="SUPFAM" id="SSF52058">
    <property type="entry name" value="L domain-like"/>
    <property type="match status" value="1"/>
</dbReference>
<dbReference type="GO" id="GO:0005930">
    <property type="term" value="C:axoneme"/>
    <property type="evidence" value="ECO:0007669"/>
    <property type="project" value="UniProtKB-SubCell"/>
</dbReference>
<dbReference type="AlphaFoldDB" id="A0AAD5H6V3"/>
<dbReference type="InterPro" id="IPR032675">
    <property type="entry name" value="LRR_dom_sf"/>
</dbReference>
<keyword evidence="3" id="KW-0677">Repeat</keyword>
<protein>
    <submittedName>
        <fullName evidence="4">Uncharacterized protein</fullName>
    </submittedName>
</protein>
<gene>
    <name evidence="4" type="ORF">COHA_000387</name>
</gene>
<evidence type="ECO:0000256" key="1">
    <source>
        <dbReference type="ARBA" id="ARBA00004430"/>
    </source>
</evidence>
<dbReference type="PANTHER" id="PTHR45752">
    <property type="entry name" value="LEUCINE-RICH REPEAT-CONTAINING"/>
    <property type="match status" value="1"/>
</dbReference>
<dbReference type="EMBL" id="JADXDR010000009">
    <property type="protein sequence ID" value="KAI7846126.1"/>
    <property type="molecule type" value="Genomic_DNA"/>
</dbReference>
<reference evidence="4" key="1">
    <citation type="submission" date="2020-11" db="EMBL/GenBank/DDBJ databases">
        <title>Chlorella ohadii genome sequencing and assembly.</title>
        <authorList>
            <person name="Murik O."/>
            <person name="Treves H."/>
            <person name="Kedem I."/>
            <person name="Shotland Y."/>
            <person name="Kaplan A."/>
        </authorList>
    </citation>
    <scope>NUCLEOTIDE SEQUENCE</scope>
    <source>
        <strain evidence="4">1</strain>
    </source>
</reference>
<dbReference type="SMART" id="SM00369">
    <property type="entry name" value="LRR_TYP"/>
    <property type="match status" value="2"/>
</dbReference>
<dbReference type="InterPro" id="IPR050715">
    <property type="entry name" value="LRR-SigEffector_domain"/>
</dbReference>
<dbReference type="Gene3D" id="3.80.10.10">
    <property type="entry name" value="Ribonuclease Inhibitor"/>
    <property type="match status" value="1"/>
</dbReference>
<evidence type="ECO:0000313" key="5">
    <source>
        <dbReference type="Proteomes" id="UP001205105"/>
    </source>
</evidence>
<evidence type="ECO:0000313" key="4">
    <source>
        <dbReference type="EMBL" id="KAI7846126.1"/>
    </source>
</evidence>
<comment type="subcellular location">
    <subcellularLocation>
        <location evidence="1">Cytoplasm</location>
        <location evidence="1">Cytoskeleton</location>
        <location evidence="1">Cilium axoneme</location>
    </subcellularLocation>
</comment>
<organism evidence="4 5">
    <name type="scientific">Chlorella ohadii</name>
    <dbReference type="NCBI Taxonomy" id="2649997"/>
    <lineage>
        <taxon>Eukaryota</taxon>
        <taxon>Viridiplantae</taxon>
        <taxon>Chlorophyta</taxon>
        <taxon>core chlorophytes</taxon>
        <taxon>Trebouxiophyceae</taxon>
        <taxon>Chlorellales</taxon>
        <taxon>Chlorellaceae</taxon>
        <taxon>Chlorella clade</taxon>
        <taxon>Chlorella</taxon>
    </lineage>
</organism>